<keyword evidence="4" id="KW-1185">Reference proteome</keyword>
<evidence type="ECO:0000313" key="3">
    <source>
        <dbReference type="EMBL" id="GGA61924.1"/>
    </source>
</evidence>
<evidence type="ECO:0000256" key="1">
    <source>
        <dbReference type="SAM" id="MobiDB-lite"/>
    </source>
</evidence>
<dbReference type="RefSeq" id="WP_188720298.1">
    <property type="nucleotide sequence ID" value="NZ_BMIF01000003.1"/>
</dbReference>
<reference evidence="3" key="1">
    <citation type="journal article" date="2014" name="Int. J. Syst. Evol. Microbiol.">
        <title>Complete genome sequence of Corynebacterium casei LMG S-19264T (=DSM 44701T), isolated from a smear-ripened cheese.</title>
        <authorList>
            <consortium name="US DOE Joint Genome Institute (JGI-PGF)"/>
            <person name="Walter F."/>
            <person name="Albersmeier A."/>
            <person name="Kalinowski J."/>
            <person name="Ruckert C."/>
        </authorList>
    </citation>
    <scope>NUCLEOTIDE SEQUENCE</scope>
    <source>
        <strain evidence="3">CGMCC 1.15320</strain>
    </source>
</reference>
<feature type="transmembrane region" description="Helical" evidence="2">
    <location>
        <begin position="34"/>
        <end position="52"/>
    </location>
</feature>
<dbReference type="Proteomes" id="UP000636264">
    <property type="component" value="Unassembled WGS sequence"/>
</dbReference>
<feature type="compositionally biased region" description="Polar residues" evidence="1">
    <location>
        <begin position="66"/>
        <end position="90"/>
    </location>
</feature>
<gene>
    <name evidence="3" type="ORF">GCM10011385_14600</name>
</gene>
<keyword evidence="2" id="KW-0472">Membrane</keyword>
<reference evidence="3" key="2">
    <citation type="submission" date="2020-09" db="EMBL/GenBank/DDBJ databases">
        <authorList>
            <person name="Sun Q."/>
            <person name="Zhou Y."/>
        </authorList>
    </citation>
    <scope>NUCLEOTIDE SEQUENCE</scope>
    <source>
        <strain evidence="3">CGMCC 1.15320</strain>
    </source>
</reference>
<proteinExistence type="predicted"/>
<evidence type="ECO:0000256" key="2">
    <source>
        <dbReference type="SAM" id="Phobius"/>
    </source>
</evidence>
<sequence length="90" mass="9787">MYDNGNPDPRKNPPDHEVDVSGTRARQGRRGTPVLMVLVGGLILVAIVWALVELYGEGIQDESRELNPSGQQSEQTTPQDPNQLPPAGQN</sequence>
<protein>
    <submittedName>
        <fullName evidence="3">Uncharacterized protein</fullName>
    </submittedName>
</protein>
<dbReference type="EMBL" id="BMIF01000003">
    <property type="protein sequence ID" value="GGA61924.1"/>
    <property type="molecule type" value="Genomic_DNA"/>
</dbReference>
<evidence type="ECO:0000313" key="4">
    <source>
        <dbReference type="Proteomes" id="UP000636264"/>
    </source>
</evidence>
<accession>A0A916RLM4</accession>
<organism evidence="3 4">
    <name type="scientific">Nitratireductor aestuarii</name>
    <dbReference type="NCBI Taxonomy" id="1735103"/>
    <lineage>
        <taxon>Bacteria</taxon>
        <taxon>Pseudomonadati</taxon>
        <taxon>Pseudomonadota</taxon>
        <taxon>Alphaproteobacteria</taxon>
        <taxon>Hyphomicrobiales</taxon>
        <taxon>Phyllobacteriaceae</taxon>
        <taxon>Nitratireductor</taxon>
    </lineage>
</organism>
<name>A0A916RLM4_9HYPH</name>
<keyword evidence="2" id="KW-1133">Transmembrane helix</keyword>
<feature type="region of interest" description="Disordered" evidence="1">
    <location>
        <begin position="63"/>
        <end position="90"/>
    </location>
</feature>
<comment type="caution">
    <text evidence="3">The sequence shown here is derived from an EMBL/GenBank/DDBJ whole genome shotgun (WGS) entry which is preliminary data.</text>
</comment>
<feature type="compositionally biased region" description="Basic and acidic residues" evidence="1">
    <location>
        <begin position="8"/>
        <end position="19"/>
    </location>
</feature>
<dbReference type="AlphaFoldDB" id="A0A916RLM4"/>
<keyword evidence="2" id="KW-0812">Transmembrane</keyword>
<feature type="region of interest" description="Disordered" evidence="1">
    <location>
        <begin position="1"/>
        <end position="31"/>
    </location>
</feature>